<organism evidence="2 3">
    <name type="scientific">Clostridium estertheticum</name>
    <dbReference type="NCBI Taxonomy" id="238834"/>
    <lineage>
        <taxon>Bacteria</taxon>
        <taxon>Bacillati</taxon>
        <taxon>Bacillota</taxon>
        <taxon>Clostridia</taxon>
        <taxon>Eubacteriales</taxon>
        <taxon>Clostridiaceae</taxon>
        <taxon>Clostridium</taxon>
    </lineage>
</organism>
<dbReference type="Gene3D" id="3.60.110.10">
    <property type="entry name" value="Carbon-nitrogen hydrolase"/>
    <property type="match status" value="1"/>
</dbReference>
<dbReference type="CDD" id="cd07583">
    <property type="entry name" value="nitrilase_5"/>
    <property type="match status" value="1"/>
</dbReference>
<dbReference type="PROSITE" id="PS50263">
    <property type="entry name" value="CN_HYDROLASE"/>
    <property type="match status" value="1"/>
</dbReference>
<evidence type="ECO:0000313" key="2">
    <source>
        <dbReference type="EMBL" id="MPQ64250.1"/>
    </source>
</evidence>
<reference evidence="2 3" key="1">
    <citation type="journal article" date="2019" name="Lett. Appl. Microbiol.">
        <title>A case of 'blown pack' spoilage of vacuum-packaged pork likely associated with Clostridium estertheticum in Canada.</title>
        <authorList>
            <person name="Zhang P."/>
            <person name="Ward P."/>
            <person name="McMullen L.M."/>
            <person name="Yang X."/>
        </authorList>
    </citation>
    <scope>NUCLEOTIDE SEQUENCE [LARGE SCALE GENOMIC DNA]</scope>
    <source>
        <strain evidence="2 3">MA19</strain>
    </source>
</reference>
<dbReference type="GO" id="GO:0050152">
    <property type="term" value="F:omega-amidase activity"/>
    <property type="evidence" value="ECO:0007669"/>
    <property type="project" value="TreeGrafter"/>
</dbReference>
<dbReference type="InterPro" id="IPR003010">
    <property type="entry name" value="C-N_Hydrolase"/>
</dbReference>
<sequence length="264" mass="30309">MKLALAQLDIAFEDKSTNKETTKQFIKQAVSENVDIIFFPEMTLTGFSMNPSYIGEDNNETIKFFKEMSTKYNISIGFGYVEGTSHSKNKYKVVSPQGNELVDYAKIHPFSYGNETEFYESGNEIKHFNAFNFNITPFICYDLRFPEIFQLASKTATLITIAANWPNERREHWITLLKARAIENQCYIAGINRVGESNGLTYSGDSMIVDPLGNIIGNLYTEEGLVIADINQDDVIAVREKFRFKDDRKELLYYKLYNKKPVIN</sequence>
<dbReference type="InterPro" id="IPR052737">
    <property type="entry name" value="Omega-amidase_YafV"/>
</dbReference>
<comment type="caution">
    <text evidence="2">The sequence shown here is derived from an EMBL/GenBank/DDBJ whole genome shotgun (WGS) entry which is preliminary data.</text>
</comment>
<dbReference type="Proteomes" id="UP000342249">
    <property type="component" value="Unassembled WGS sequence"/>
</dbReference>
<dbReference type="InterPro" id="IPR036526">
    <property type="entry name" value="C-N_Hydrolase_sf"/>
</dbReference>
<dbReference type="PANTHER" id="PTHR47799">
    <property type="entry name" value="OMEGA-AMIDASE YAFV"/>
    <property type="match status" value="1"/>
</dbReference>
<dbReference type="GO" id="GO:0106008">
    <property type="term" value="F:2-oxoglutaramate amidase activity"/>
    <property type="evidence" value="ECO:0007669"/>
    <property type="project" value="TreeGrafter"/>
</dbReference>
<dbReference type="SUPFAM" id="SSF56317">
    <property type="entry name" value="Carbon-nitrogen hydrolase"/>
    <property type="match status" value="1"/>
</dbReference>
<proteinExistence type="predicted"/>
<dbReference type="PANTHER" id="PTHR47799:SF1">
    <property type="entry name" value="OMEGA-AMIDASE YAFV"/>
    <property type="match status" value="1"/>
</dbReference>
<gene>
    <name evidence="2" type="ORF">E4V82_19350</name>
</gene>
<protein>
    <submittedName>
        <fullName evidence="2">Carbon-nitrogen family hydrolase</fullName>
    </submittedName>
</protein>
<accession>A0A5N7J6A3</accession>
<feature type="domain" description="CN hydrolase" evidence="1">
    <location>
        <begin position="1"/>
        <end position="232"/>
    </location>
</feature>
<dbReference type="EMBL" id="SPSF01000044">
    <property type="protein sequence ID" value="MPQ64250.1"/>
    <property type="molecule type" value="Genomic_DNA"/>
</dbReference>
<keyword evidence="2" id="KW-0378">Hydrolase</keyword>
<dbReference type="RefSeq" id="WP_152753554.1">
    <property type="nucleotide sequence ID" value="NZ_SPSE01000045.1"/>
</dbReference>
<dbReference type="AlphaFoldDB" id="A0A5N7J6A3"/>
<evidence type="ECO:0000259" key="1">
    <source>
        <dbReference type="PROSITE" id="PS50263"/>
    </source>
</evidence>
<name>A0A5N7J6A3_9CLOT</name>
<evidence type="ECO:0000313" key="3">
    <source>
        <dbReference type="Proteomes" id="UP000342249"/>
    </source>
</evidence>
<dbReference type="Pfam" id="PF00795">
    <property type="entry name" value="CN_hydrolase"/>
    <property type="match status" value="1"/>
</dbReference>